<dbReference type="GO" id="GO:0004812">
    <property type="term" value="F:aminoacyl-tRNA ligase activity"/>
    <property type="evidence" value="ECO:0007669"/>
    <property type="project" value="UniProtKB-KW"/>
</dbReference>
<organism evidence="3 5">
    <name type="scientific">Frigoribacterium faeni</name>
    <dbReference type="NCBI Taxonomy" id="145483"/>
    <lineage>
        <taxon>Bacteria</taxon>
        <taxon>Bacillati</taxon>
        <taxon>Actinomycetota</taxon>
        <taxon>Actinomycetes</taxon>
        <taxon>Micrococcales</taxon>
        <taxon>Microbacteriaceae</taxon>
        <taxon>Frigoribacterium</taxon>
    </lineage>
</organism>
<evidence type="ECO:0000313" key="5">
    <source>
        <dbReference type="Proteomes" id="UP000522688"/>
    </source>
</evidence>
<evidence type="ECO:0000313" key="2">
    <source>
        <dbReference type="EMBL" id="GEK82313.1"/>
    </source>
</evidence>
<dbReference type="EMBL" id="JACGWW010000001">
    <property type="protein sequence ID" value="MBA8812673.1"/>
    <property type="molecule type" value="Genomic_DNA"/>
</dbReference>
<dbReference type="AlphaFoldDB" id="A0A7W3JH23"/>
<evidence type="ECO:0000313" key="3">
    <source>
        <dbReference type="EMBL" id="MBA8812673.1"/>
    </source>
</evidence>
<dbReference type="Proteomes" id="UP000522688">
    <property type="component" value="Unassembled WGS sequence"/>
</dbReference>
<dbReference type="RefSeq" id="WP_146852894.1">
    <property type="nucleotide sequence ID" value="NZ_BAAAHR010000002.1"/>
</dbReference>
<protein>
    <submittedName>
        <fullName evidence="3">Alanyl-tRNA synthetase</fullName>
    </submittedName>
</protein>
<sequence>MPDDDTQQQQAAESATLEEQLKAALAEVEKWKGLSRKNEARAESNADKAKKFDEHEEANKSEIEKITARAEAAEKAIAERETKEAAAKLREEIATEKGFADRKIKASALRGSTREELEAHADELLELVPAPPAAPSAEGQGQVGAAIKDGEMSADDIVAAATTP</sequence>
<feature type="region of interest" description="Disordered" evidence="1">
    <location>
        <begin position="131"/>
        <end position="150"/>
    </location>
</feature>
<feature type="region of interest" description="Disordered" evidence="1">
    <location>
        <begin position="33"/>
        <end position="65"/>
    </location>
</feature>
<proteinExistence type="predicted"/>
<reference evidence="3 5" key="2">
    <citation type="submission" date="2020-07" db="EMBL/GenBank/DDBJ databases">
        <title>Sequencing the genomes of 1000 actinobacteria strains.</title>
        <authorList>
            <person name="Klenk H.-P."/>
        </authorList>
    </citation>
    <scope>NUCLEOTIDE SEQUENCE [LARGE SCALE GENOMIC DNA]</scope>
    <source>
        <strain evidence="3 5">DSM 10309</strain>
    </source>
</reference>
<keyword evidence="3" id="KW-0030">Aminoacyl-tRNA synthetase</keyword>
<dbReference type="OrthoDB" id="4946496at2"/>
<name>A0A7W3JH23_9MICO</name>
<accession>A0A7W3JH23</accession>
<evidence type="ECO:0000256" key="1">
    <source>
        <dbReference type="SAM" id="MobiDB-lite"/>
    </source>
</evidence>
<dbReference type="EMBL" id="BJUV01000004">
    <property type="protein sequence ID" value="GEK82313.1"/>
    <property type="molecule type" value="Genomic_DNA"/>
</dbReference>
<keyword evidence="4" id="KW-1185">Reference proteome</keyword>
<reference evidence="2 4" key="1">
    <citation type="submission" date="2019-07" db="EMBL/GenBank/DDBJ databases">
        <title>Whole genome shotgun sequence of Frigoribacterium faeni NBRC 103066.</title>
        <authorList>
            <person name="Hosoyama A."/>
            <person name="Uohara A."/>
            <person name="Ohji S."/>
            <person name="Ichikawa N."/>
        </authorList>
    </citation>
    <scope>NUCLEOTIDE SEQUENCE [LARGE SCALE GENOMIC DNA]</scope>
    <source>
        <strain evidence="2 4">NBRC 103066</strain>
    </source>
</reference>
<comment type="caution">
    <text evidence="3">The sequence shown here is derived from an EMBL/GenBank/DDBJ whole genome shotgun (WGS) entry which is preliminary data.</text>
</comment>
<gene>
    <name evidence="3" type="ORF">FB463_000897</name>
    <name evidence="2" type="ORF">FFA01_06220</name>
</gene>
<keyword evidence="3" id="KW-0436">Ligase</keyword>
<evidence type="ECO:0000313" key="4">
    <source>
        <dbReference type="Proteomes" id="UP000321154"/>
    </source>
</evidence>
<dbReference type="Proteomes" id="UP000321154">
    <property type="component" value="Unassembled WGS sequence"/>
</dbReference>